<reference evidence="5" key="1">
    <citation type="submission" date="2018-02" db="EMBL/GenBank/DDBJ databases">
        <authorList>
            <person name="Clavel T."/>
            <person name="Strowig T."/>
        </authorList>
    </citation>
    <scope>NUCLEOTIDE SEQUENCE [LARGE SCALE GENOMIC DNA]</scope>
    <source>
        <strain evidence="5">DSM 100764</strain>
    </source>
</reference>
<evidence type="ECO:0000256" key="1">
    <source>
        <dbReference type="ARBA" id="ARBA00022729"/>
    </source>
</evidence>
<keyword evidence="5" id="KW-1185">Reference proteome</keyword>
<organism evidence="4 5">
    <name type="scientific">Paramuribaculum intestinale</name>
    <dbReference type="NCBI Taxonomy" id="2094151"/>
    <lineage>
        <taxon>Bacteria</taxon>
        <taxon>Pseudomonadati</taxon>
        <taxon>Bacteroidota</taxon>
        <taxon>Bacteroidia</taxon>
        <taxon>Bacteroidales</taxon>
        <taxon>Muribaculaceae</taxon>
        <taxon>Paramuribaculum</taxon>
    </lineage>
</organism>
<accession>A0A2V1IRK6</accession>
<keyword evidence="1 2" id="KW-0732">Signal</keyword>
<evidence type="ECO:0000259" key="3">
    <source>
        <dbReference type="Pfam" id="PF13505"/>
    </source>
</evidence>
<evidence type="ECO:0000313" key="4">
    <source>
        <dbReference type="EMBL" id="PWB07084.1"/>
    </source>
</evidence>
<dbReference type="Proteomes" id="UP000244925">
    <property type="component" value="Unassembled WGS sequence"/>
</dbReference>
<dbReference type="Pfam" id="PF13505">
    <property type="entry name" value="OMP_b-brl"/>
    <property type="match status" value="1"/>
</dbReference>
<dbReference type="GeneID" id="93424424"/>
<evidence type="ECO:0000313" key="5">
    <source>
        <dbReference type="Proteomes" id="UP000244925"/>
    </source>
</evidence>
<feature type="signal peptide" evidence="2">
    <location>
        <begin position="1"/>
        <end position="20"/>
    </location>
</feature>
<name>A0A2V1IRK6_9BACT</name>
<feature type="chain" id="PRO_5016150692" description="Outer membrane protein beta-barrel domain-containing protein" evidence="2">
    <location>
        <begin position="21"/>
        <end position="170"/>
    </location>
</feature>
<gene>
    <name evidence="4" type="ORF">C5O25_08430</name>
</gene>
<feature type="domain" description="Outer membrane protein beta-barrel" evidence="3">
    <location>
        <begin position="7"/>
        <end position="150"/>
    </location>
</feature>
<evidence type="ECO:0000256" key="2">
    <source>
        <dbReference type="SAM" id="SignalP"/>
    </source>
</evidence>
<dbReference type="AlphaFoldDB" id="A0A2V1IRK6"/>
<proteinExistence type="predicted"/>
<protein>
    <recommendedName>
        <fullName evidence="3">Outer membrane protein beta-barrel domain-containing protein</fullName>
    </recommendedName>
</protein>
<comment type="caution">
    <text evidence="4">The sequence shown here is derived from an EMBL/GenBank/DDBJ whole genome shotgun (WGS) entry which is preliminary data.</text>
</comment>
<dbReference type="InterPro" id="IPR027385">
    <property type="entry name" value="Beta-barrel_OMP"/>
</dbReference>
<sequence length="170" mass="18153">MKKFLISLAAVLGISMAASAQSPEIQVGYGGYTQMDATNMHKGGGVKNAWGALTAGVNFKVAPKLWVGPSYSFSSSSYKHDGPNLYYHVIMLNARYEYWRNSIVTLYAHLGVGADITHVGTENGDHNDGYFAFQASPLGAQVGLSRNVSMFGELGFGAQGLLQVGVRIGL</sequence>
<dbReference type="RefSeq" id="WP_107036302.1">
    <property type="nucleotide sequence ID" value="NZ_CAOLHR010000002.1"/>
</dbReference>
<dbReference type="EMBL" id="PUBV01000016">
    <property type="protein sequence ID" value="PWB07084.1"/>
    <property type="molecule type" value="Genomic_DNA"/>
</dbReference>
<dbReference type="SUPFAM" id="SSF56925">
    <property type="entry name" value="OMPA-like"/>
    <property type="match status" value="1"/>
</dbReference>
<dbReference type="InterPro" id="IPR011250">
    <property type="entry name" value="OMP/PagP_B-barrel"/>
</dbReference>